<evidence type="ECO:0000256" key="4">
    <source>
        <dbReference type="ARBA" id="ARBA00047645"/>
    </source>
</evidence>
<dbReference type="EC" id="3.6.1.7" evidence="2 5"/>
<dbReference type="PANTHER" id="PTHR47268:SF4">
    <property type="entry name" value="ACYLPHOSPHATASE"/>
    <property type="match status" value="1"/>
</dbReference>
<evidence type="ECO:0000256" key="6">
    <source>
        <dbReference type="RuleBase" id="RU004168"/>
    </source>
</evidence>
<dbReference type="AlphaFoldDB" id="A0AAW3ZHP7"/>
<evidence type="ECO:0000256" key="2">
    <source>
        <dbReference type="ARBA" id="ARBA00012150"/>
    </source>
</evidence>
<comment type="similarity">
    <text evidence="1 6">Belongs to the acylphosphatase family.</text>
</comment>
<dbReference type="InterPro" id="IPR020456">
    <property type="entry name" value="Acylphosphatase"/>
</dbReference>
<accession>A0AAW3ZHP7</accession>
<reference evidence="8 9" key="1">
    <citation type="submission" date="2020-09" db="EMBL/GenBank/DDBJ databases">
        <title>Pseudoxanthomonas sp. CAU 1598 isolated from sand of Yaerae Beach.</title>
        <authorList>
            <person name="Kim W."/>
        </authorList>
    </citation>
    <scope>NUCLEOTIDE SEQUENCE [LARGE SCALE GENOMIC DNA]</scope>
    <source>
        <strain evidence="8 9">CAU 1598</strain>
    </source>
</reference>
<feature type="domain" description="Acylphosphatase-like" evidence="7">
    <location>
        <begin position="11"/>
        <end position="96"/>
    </location>
</feature>
<evidence type="ECO:0000259" key="7">
    <source>
        <dbReference type="PROSITE" id="PS51160"/>
    </source>
</evidence>
<keyword evidence="5" id="KW-0378">Hydrolase</keyword>
<dbReference type="PROSITE" id="PS00150">
    <property type="entry name" value="ACYLPHOSPHATASE_1"/>
    <property type="match status" value="1"/>
</dbReference>
<organism evidence="8 9">
    <name type="scientific">Pseudomarimonas arenosa</name>
    <dbReference type="NCBI Taxonomy" id="2774145"/>
    <lineage>
        <taxon>Bacteria</taxon>
        <taxon>Pseudomonadati</taxon>
        <taxon>Pseudomonadota</taxon>
        <taxon>Gammaproteobacteria</taxon>
        <taxon>Lysobacterales</taxon>
        <taxon>Lysobacteraceae</taxon>
        <taxon>Pseudomarimonas</taxon>
    </lineage>
</organism>
<dbReference type="Proteomes" id="UP000613768">
    <property type="component" value="Unassembled WGS sequence"/>
</dbReference>
<feature type="active site" evidence="5">
    <location>
        <position position="44"/>
    </location>
</feature>
<keyword evidence="9" id="KW-1185">Reference proteome</keyword>
<sequence length="96" mass="10215">MSDSAQSEPAAARFLLSGRVQGVGFRAATRREAQRLALSGHAINLPDGRVEVVAEGEPRAITELAAWLQQGPPFSQVNSIDRDEIEVKGRSGFGVG</sequence>
<evidence type="ECO:0000313" key="8">
    <source>
        <dbReference type="EMBL" id="MBD8525541.1"/>
    </source>
</evidence>
<evidence type="ECO:0000256" key="1">
    <source>
        <dbReference type="ARBA" id="ARBA00005614"/>
    </source>
</evidence>
<dbReference type="EMBL" id="JACYTR010000010">
    <property type="protein sequence ID" value="MBD8525541.1"/>
    <property type="molecule type" value="Genomic_DNA"/>
</dbReference>
<gene>
    <name evidence="8" type="ORF">IFO71_07290</name>
</gene>
<evidence type="ECO:0000256" key="3">
    <source>
        <dbReference type="ARBA" id="ARBA00015991"/>
    </source>
</evidence>
<dbReference type="Pfam" id="PF00708">
    <property type="entry name" value="Acylphosphatase"/>
    <property type="match status" value="1"/>
</dbReference>
<evidence type="ECO:0000256" key="5">
    <source>
        <dbReference type="PROSITE-ProRule" id="PRU00520"/>
    </source>
</evidence>
<dbReference type="InterPro" id="IPR036046">
    <property type="entry name" value="Acylphosphatase-like_dom_sf"/>
</dbReference>
<dbReference type="Gene3D" id="3.30.70.100">
    <property type="match status" value="1"/>
</dbReference>
<dbReference type="PANTHER" id="PTHR47268">
    <property type="entry name" value="ACYLPHOSPHATASE"/>
    <property type="match status" value="1"/>
</dbReference>
<dbReference type="RefSeq" id="WP_192028891.1">
    <property type="nucleotide sequence ID" value="NZ_JACYTR010000010.1"/>
</dbReference>
<comment type="caution">
    <text evidence="8">The sequence shown here is derived from an EMBL/GenBank/DDBJ whole genome shotgun (WGS) entry which is preliminary data.</text>
</comment>
<name>A0AAW3ZHP7_9GAMM</name>
<proteinExistence type="inferred from homology"/>
<feature type="active site" evidence="5">
    <location>
        <position position="26"/>
    </location>
</feature>
<comment type="catalytic activity">
    <reaction evidence="4 5">
        <text>an acyl phosphate + H2O = a carboxylate + phosphate + H(+)</text>
        <dbReference type="Rhea" id="RHEA:14965"/>
        <dbReference type="ChEBI" id="CHEBI:15377"/>
        <dbReference type="ChEBI" id="CHEBI:15378"/>
        <dbReference type="ChEBI" id="CHEBI:29067"/>
        <dbReference type="ChEBI" id="CHEBI:43474"/>
        <dbReference type="ChEBI" id="CHEBI:59918"/>
        <dbReference type="EC" id="3.6.1.7"/>
    </reaction>
</comment>
<dbReference type="SUPFAM" id="SSF54975">
    <property type="entry name" value="Acylphosphatase/BLUF domain-like"/>
    <property type="match status" value="1"/>
</dbReference>
<protein>
    <recommendedName>
        <fullName evidence="3 5">acylphosphatase</fullName>
        <ecNumber evidence="2 5">3.6.1.7</ecNumber>
    </recommendedName>
</protein>
<evidence type="ECO:0000313" key="9">
    <source>
        <dbReference type="Proteomes" id="UP000613768"/>
    </source>
</evidence>
<dbReference type="InterPro" id="IPR017968">
    <property type="entry name" value="Acylphosphatase_CS"/>
</dbReference>
<dbReference type="InterPro" id="IPR001792">
    <property type="entry name" value="Acylphosphatase-like_dom"/>
</dbReference>
<dbReference type="GO" id="GO:0003998">
    <property type="term" value="F:acylphosphatase activity"/>
    <property type="evidence" value="ECO:0007669"/>
    <property type="project" value="UniProtKB-EC"/>
</dbReference>
<dbReference type="PROSITE" id="PS51160">
    <property type="entry name" value="ACYLPHOSPHATASE_3"/>
    <property type="match status" value="1"/>
</dbReference>